<dbReference type="EMBL" id="JBHLZU010000002">
    <property type="protein sequence ID" value="MFB9902621.1"/>
    <property type="molecule type" value="Genomic_DNA"/>
</dbReference>
<accession>A0ABV5ZP13</accession>
<reference evidence="2 3" key="1">
    <citation type="submission" date="2024-09" db="EMBL/GenBank/DDBJ databases">
        <authorList>
            <person name="Sun Q."/>
            <person name="Mori K."/>
        </authorList>
    </citation>
    <scope>NUCLEOTIDE SEQUENCE [LARGE SCALE GENOMIC DNA]</scope>
    <source>
        <strain evidence="2 3">TBRC 7907</strain>
    </source>
</reference>
<keyword evidence="3" id="KW-1185">Reference proteome</keyword>
<protein>
    <submittedName>
        <fullName evidence="2">DUF3099 domain-containing protein</fullName>
    </submittedName>
</protein>
<evidence type="ECO:0000313" key="2">
    <source>
        <dbReference type="EMBL" id="MFB9902621.1"/>
    </source>
</evidence>
<sequence length="106" mass="12142">MNGSQRDETPVLITEAAPSYEDQYAARKRKYLLMMSMRIPCLILAGVFYQIWWLALGFVLLSVPLPWMAVLIANDRPPLKAEEANRYRPGRSARQIEARQHPVIDG</sequence>
<organism evidence="2 3">
    <name type="scientific">Allokutzneria oryzae</name>
    <dbReference type="NCBI Taxonomy" id="1378989"/>
    <lineage>
        <taxon>Bacteria</taxon>
        <taxon>Bacillati</taxon>
        <taxon>Actinomycetota</taxon>
        <taxon>Actinomycetes</taxon>
        <taxon>Pseudonocardiales</taxon>
        <taxon>Pseudonocardiaceae</taxon>
        <taxon>Allokutzneria</taxon>
    </lineage>
</organism>
<feature type="compositionally biased region" description="Basic and acidic residues" evidence="1">
    <location>
        <begin position="94"/>
        <end position="106"/>
    </location>
</feature>
<name>A0ABV5ZP13_9PSEU</name>
<comment type="caution">
    <text evidence="2">The sequence shown here is derived from an EMBL/GenBank/DDBJ whole genome shotgun (WGS) entry which is preliminary data.</text>
</comment>
<gene>
    <name evidence="2" type="ORF">ACFFQA_01585</name>
</gene>
<dbReference type="Proteomes" id="UP001589693">
    <property type="component" value="Unassembled WGS sequence"/>
</dbReference>
<proteinExistence type="predicted"/>
<evidence type="ECO:0000256" key="1">
    <source>
        <dbReference type="SAM" id="MobiDB-lite"/>
    </source>
</evidence>
<feature type="region of interest" description="Disordered" evidence="1">
    <location>
        <begin position="83"/>
        <end position="106"/>
    </location>
</feature>
<evidence type="ECO:0000313" key="3">
    <source>
        <dbReference type="Proteomes" id="UP001589693"/>
    </source>
</evidence>
<dbReference type="RefSeq" id="WP_377849697.1">
    <property type="nucleotide sequence ID" value="NZ_JBHLZU010000002.1"/>
</dbReference>
<dbReference type="InterPro" id="IPR021449">
    <property type="entry name" value="DUF3099"/>
</dbReference>
<dbReference type="Pfam" id="PF11298">
    <property type="entry name" value="DUF3099"/>
    <property type="match status" value="1"/>
</dbReference>